<accession>A0A0V1MRU4</accession>
<gene>
    <name evidence="1" type="ORF">T10_11692</name>
</gene>
<dbReference type="Proteomes" id="UP000054843">
    <property type="component" value="Unassembled WGS sequence"/>
</dbReference>
<comment type="caution">
    <text evidence="1">The sequence shown here is derived from an EMBL/GenBank/DDBJ whole genome shotgun (WGS) entry which is preliminary data.</text>
</comment>
<dbReference type="OrthoDB" id="10337508at2759"/>
<reference evidence="1 2" key="1">
    <citation type="submission" date="2015-01" db="EMBL/GenBank/DDBJ databases">
        <title>Evolution of Trichinella species and genotypes.</title>
        <authorList>
            <person name="Korhonen P.K."/>
            <person name="Edoardo P."/>
            <person name="Giuseppe L.R."/>
            <person name="Gasser R.B."/>
        </authorList>
    </citation>
    <scope>NUCLEOTIDE SEQUENCE [LARGE SCALE GENOMIC DNA]</scope>
    <source>
        <strain evidence="1">ISS1980</strain>
    </source>
</reference>
<sequence length="279" mass="32088">MVVCVSINVDRMFLKEMWKEAIISTYIDINAKNGKVDFIEVGLTRKRWRIVNEKRHVQKRACESARMLCLHRFFSCHKLHAYFHVRRFQFPFSYPWRVVASICSRSSKSGQIEATSERLLMHLQYTHTHIVTLVPAWTAYQTHASSCFRLTAQLGCLDENQEEKQCELWKPCCAVSAEEVICLDALALAGADLLLLLFNIDFIDNLKSIESEEQRPNIYIRASLKAGRVRTAKKRSAQTYMIIRSLRRPILPPITLDVGCSLLTNCAEQASKQAARLNH</sequence>
<proteinExistence type="predicted"/>
<name>A0A0V1MRU4_9BILA</name>
<dbReference type="AlphaFoldDB" id="A0A0V1MRU4"/>
<protein>
    <submittedName>
        <fullName evidence="1">Uncharacterized protein</fullName>
    </submittedName>
</protein>
<keyword evidence="2" id="KW-1185">Reference proteome</keyword>
<organism evidence="1 2">
    <name type="scientific">Trichinella papuae</name>
    <dbReference type="NCBI Taxonomy" id="268474"/>
    <lineage>
        <taxon>Eukaryota</taxon>
        <taxon>Metazoa</taxon>
        <taxon>Ecdysozoa</taxon>
        <taxon>Nematoda</taxon>
        <taxon>Enoplea</taxon>
        <taxon>Dorylaimia</taxon>
        <taxon>Trichinellida</taxon>
        <taxon>Trichinellidae</taxon>
        <taxon>Trichinella</taxon>
    </lineage>
</organism>
<evidence type="ECO:0000313" key="2">
    <source>
        <dbReference type="Proteomes" id="UP000054843"/>
    </source>
</evidence>
<dbReference type="EMBL" id="JYDO01000049">
    <property type="protein sequence ID" value="KRZ74513.1"/>
    <property type="molecule type" value="Genomic_DNA"/>
</dbReference>
<evidence type="ECO:0000313" key="1">
    <source>
        <dbReference type="EMBL" id="KRZ74513.1"/>
    </source>
</evidence>